<accession>A0A4Q0T4W3</accession>
<gene>
    <name evidence="7" type="ORF">GRAN_2095</name>
</gene>
<proteinExistence type="predicted"/>
<evidence type="ECO:0000313" key="7">
    <source>
        <dbReference type="EMBL" id="RXH58785.1"/>
    </source>
</evidence>
<feature type="transmembrane region" description="Helical" evidence="6">
    <location>
        <begin position="329"/>
        <end position="346"/>
    </location>
</feature>
<feature type="transmembrane region" description="Helical" evidence="6">
    <location>
        <begin position="374"/>
        <end position="395"/>
    </location>
</feature>
<keyword evidence="5 6" id="KW-0472">Membrane</keyword>
<comment type="subcellular location">
    <subcellularLocation>
        <location evidence="1">Membrane</location>
        <topology evidence="1">Multi-pass membrane protein</topology>
    </subcellularLocation>
</comment>
<sequence>MTKIMTDTTIDSPLTQAETLFQDPLTAGIPLCVDLDGTLVKSDTLLDSVIVLTRQHPEALLKFPKWLGGGKAAFKKNITSTVQLDVVHLPYNRHLLQYLEQQRATGREIYLATGADATLAQRVADHLGLFSGVLASDGTMNLIGKNKLAAFQQRFGSKFCYIGNAHPDVPLLSNCHQPMVANPHRSLSSALRSAKITPSMTFTDQASSLKAWLKAIRLHQWAKNTLIFLPLILAHTRSAALFLGAAIAFLSFGLCASATYIVNDLLDLEADRKHISKRRRPFAAGDLSPLAGAVVIFLFLLTSLVLAIALPHIVAGMSPHDALKYPYKFLEWMGVYLVSTLAYSLYLKRRVLLDVIVLSGLYTVRILAGSAATGVLVSTWLGAFSIFFFLSLAFVKRFAELENLIQRNASPSNGRGYRTTDIEQLRSFGTASAYASVVVLTLYISNLADSAHLYSHTTRLWLLVPILLLWLSRLWLLASRGDLHEDPVVYAITDRRSLALGVLVLVVVLLAL</sequence>
<feature type="transmembrane region" description="Helical" evidence="6">
    <location>
        <begin position="428"/>
        <end position="448"/>
    </location>
</feature>
<dbReference type="EMBL" id="RDSM01000001">
    <property type="protein sequence ID" value="RXH58785.1"/>
    <property type="molecule type" value="Genomic_DNA"/>
</dbReference>
<dbReference type="PANTHER" id="PTHR11048:SF5">
    <property type="entry name" value="DECAPRENYL-PHOSPHATE PHOSPHORIBOSYLTRANSFERASE"/>
    <property type="match status" value="1"/>
</dbReference>
<feature type="transmembrane region" description="Helical" evidence="6">
    <location>
        <begin position="488"/>
        <end position="511"/>
    </location>
</feature>
<dbReference type="InterPro" id="IPR036412">
    <property type="entry name" value="HAD-like_sf"/>
</dbReference>
<dbReference type="Gene3D" id="3.40.50.1000">
    <property type="entry name" value="HAD superfamily/HAD-like"/>
    <property type="match status" value="1"/>
</dbReference>
<dbReference type="GO" id="GO:0016765">
    <property type="term" value="F:transferase activity, transferring alkyl or aryl (other than methyl) groups"/>
    <property type="evidence" value="ECO:0007669"/>
    <property type="project" value="InterPro"/>
</dbReference>
<evidence type="ECO:0000256" key="5">
    <source>
        <dbReference type="ARBA" id="ARBA00023136"/>
    </source>
</evidence>
<dbReference type="AlphaFoldDB" id="A0A4Q0T4W3"/>
<keyword evidence="8" id="KW-1185">Reference proteome</keyword>
<keyword evidence="4 6" id="KW-1133">Transmembrane helix</keyword>
<feature type="transmembrane region" description="Helical" evidence="6">
    <location>
        <begin position="239"/>
        <end position="266"/>
    </location>
</feature>
<dbReference type="Gene3D" id="1.10.357.140">
    <property type="entry name" value="UbiA prenyltransferase"/>
    <property type="match status" value="1"/>
</dbReference>
<dbReference type="Proteomes" id="UP000289437">
    <property type="component" value="Unassembled WGS sequence"/>
</dbReference>
<dbReference type="NCBIfam" id="NF006088">
    <property type="entry name" value="PRK08238.1"/>
    <property type="match status" value="1"/>
</dbReference>
<evidence type="ECO:0000256" key="2">
    <source>
        <dbReference type="ARBA" id="ARBA00022475"/>
    </source>
</evidence>
<protein>
    <submittedName>
        <fullName evidence="7">Putative membrane protein</fullName>
    </submittedName>
</protein>
<dbReference type="SUPFAM" id="SSF56784">
    <property type="entry name" value="HAD-like"/>
    <property type="match status" value="1"/>
</dbReference>
<dbReference type="InterPro" id="IPR000537">
    <property type="entry name" value="UbiA_prenyltransferase"/>
</dbReference>
<keyword evidence="3 6" id="KW-0812">Transmembrane</keyword>
<evidence type="ECO:0000256" key="4">
    <source>
        <dbReference type="ARBA" id="ARBA00022989"/>
    </source>
</evidence>
<dbReference type="GO" id="GO:0009247">
    <property type="term" value="P:glycolipid biosynthetic process"/>
    <property type="evidence" value="ECO:0007669"/>
    <property type="project" value="TreeGrafter"/>
</dbReference>
<dbReference type="InterPro" id="IPR023214">
    <property type="entry name" value="HAD_sf"/>
</dbReference>
<dbReference type="PANTHER" id="PTHR11048">
    <property type="entry name" value="PRENYLTRANSFERASES"/>
    <property type="match status" value="1"/>
</dbReference>
<evidence type="ECO:0000256" key="3">
    <source>
        <dbReference type="ARBA" id="ARBA00022692"/>
    </source>
</evidence>
<name>A0A4Q0T4W3_9BACT</name>
<organism evidence="7 8">
    <name type="scientific">Granulicella sibirica</name>
    <dbReference type="NCBI Taxonomy" id="2479048"/>
    <lineage>
        <taxon>Bacteria</taxon>
        <taxon>Pseudomonadati</taxon>
        <taxon>Acidobacteriota</taxon>
        <taxon>Terriglobia</taxon>
        <taxon>Terriglobales</taxon>
        <taxon>Acidobacteriaceae</taxon>
        <taxon>Granulicella</taxon>
    </lineage>
</organism>
<evidence type="ECO:0000313" key="8">
    <source>
        <dbReference type="Proteomes" id="UP000289437"/>
    </source>
</evidence>
<evidence type="ECO:0000256" key="6">
    <source>
        <dbReference type="SAM" id="Phobius"/>
    </source>
</evidence>
<dbReference type="Pfam" id="PF01040">
    <property type="entry name" value="UbiA"/>
    <property type="match status" value="1"/>
</dbReference>
<dbReference type="GO" id="GO:0005886">
    <property type="term" value="C:plasma membrane"/>
    <property type="evidence" value="ECO:0007669"/>
    <property type="project" value="TreeGrafter"/>
</dbReference>
<reference evidence="8" key="2">
    <citation type="submission" date="2019-02" db="EMBL/GenBank/DDBJ databases">
        <title>Granulicella sibirica sp. nov., a psychrotolerant acidobacterium isolated from an organic soil layer in forested tundra, West Siberia.</title>
        <authorList>
            <person name="Oshkin I.Y."/>
            <person name="Kulichevskaya I.S."/>
            <person name="Rijpstra W.I.C."/>
            <person name="Sinninghe Damste J.S."/>
            <person name="Rakitin A.L."/>
            <person name="Ravin N.V."/>
            <person name="Dedysh S.N."/>
        </authorList>
    </citation>
    <scope>NUCLEOTIDE SEQUENCE [LARGE SCALE GENOMIC DNA]</scope>
    <source>
        <strain evidence="8">AF10</strain>
    </source>
</reference>
<feature type="transmembrane region" description="Helical" evidence="6">
    <location>
        <begin position="287"/>
        <end position="309"/>
    </location>
</feature>
<dbReference type="InterPro" id="IPR039653">
    <property type="entry name" value="Prenyltransferase"/>
</dbReference>
<dbReference type="CDD" id="cd13963">
    <property type="entry name" value="PT_UbiA_2"/>
    <property type="match status" value="1"/>
</dbReference>
<comment type="caution">
    <text evidence="7">The sequence shown here is derived from an EMBL/GenBank/DDBJ whole genome shotgun (WGS) entry which is preliminary data.</text>
</comment>
<dbReference type="InterPro" id="IPR044878">
    <property type="entry name" value="UbiA_sf"/>
</dbReference>
<evidence type="ECO:0000256" key="1">
    <source>
        <dbReference type="ARBA" id="ARBA00004141"/>
    </source>
</evidence>
<keyword evidence="2" id="KW-1003">Cell membrane</keyword>
<feature type="transmembrane region" description="Helical" evidence="6">
    <location>
        <begin position="460"/>
        <end position="476"/>
    </location>
</feature>
<reference evidence="7 8" key="1">
    <citation type="submission" date="2018-11" db="EMBL/GenBank/DDBJ databases">
        <authorList>
            <person name="Mardanov A.V."/>
            <person name="Ravin N.V."/>
            <person name="Dedysh S.N."/>
        </authorList>
    </citation>
    <scope>NUCLEOTIDE SEQUENCE [LARGE SCALE GENOMIC DNA]</scope>
    <source>
        <strain evidence="7 8">AF10</strain>
    </source>
</reference>